<dbReference type="GO" id="GO:0003700">
    <property type="term" value="F:DNA-binding transcription factor activity"/>
    <property type="evidence" value="ECO:0007669"/>
    <property type="project" value="InterPro"/>
</dbReference>
<dbReference type="InterPro" id="IPR044810">
    <property type="entry name" value="WRKY_plant"/>
</dbReference>
<protein>
    <submittedName>
        <fullName evidence="8">WRKY family transcription factor</fullName>
    </submittedName>
</protein>
<evidence type="ECO:0000313" key="9">
    <source>
        <dbReference type="Proteomes" id="UP001163823"/>
    </source>
</evidence>
<keyword evidence="4" id="KW-0804">Transcription</keyword>
<sequence>MDEFTFFEDWDLQAIVRGSSYEGIPAVTMMEDIPQSIFSQFSSGTEQDDLLCSFPAMIEQTTTVLDELEELYKPFHPVLHGTLSTQTIVTSTISVPREAQESEKLLTFQDSAGAKCKRPSKKKKNNKRIVKQVTQNNLCSDTWAWRKYGQKPIKGSPYPRSYYRCSSSKGCSARKHVERSCSDPGVFIITYTSEHNHPDHNPTRRKNKLKLPTSPKRVKKAIENCSPNSKVIQNGGMKKEEDDQQLNKLLEDGHETRHVMPDTQMGLDAYEWFPSIEELDGLLNQEVELASDFGSVDQIFGYFS</sequence>
<dbReference type="InterPro" id="IPR036576">
    <property type="entry name" value="WRKY_dom_sf"/>
</dbReference>
<dbReference type="SUPFAM" id="SSF118290">
    <property type="entry name" value="WRKY DNA-binding domain"/>
    <property type="match status" value="1"/>
</dbReference>
<comment type="similarity">
    <text evidence="6">Belongs to the WRKY group II-e family.</text>
</comment>
<evidence type="ECO:0000256" key="5">
    <source>
        <dbReference type="ARBA" id="ARBA00023242"/>
    </source>
</evidence>
<comment type="subcellular location">
    <subcellularLocation>
        <location evidence="1">Nucleus</location>
    </subcellularLocation>
</comment>
<dbReference type="EMBL" id="JARAOO010000014">
    <property type="protein sequence ID" value="KAJ7944971.1"/>
    <property type="molecule type" value="Genomic_DNA"/>
</dbReference>
<dbReference type="Proteomes" id="UP001163823">
    <property type="component" value="Chromosome 14"/>
</dbReference>
<dbReference type="KEGG" id="qsa:O6P43_034282"/>
<evidence type="ECO:0000256" key="4">
    <source>
        <dbReference type="ARBA" id="ARBA00023163"/>
    </source>
</evidence>
<dbReference type="GO" id="GO:0000976">
    <property type="term" value="F:transcription cis-regulatory region binding"/>
    <property type="evidence" value="ECO:0007669"/>
    <property type="project" value="TreeGrafter"/>
</dbReference>
<evidence type="ECO:0000256" key="6">
    <source>
        <dbReference type="ARBA" id="ARBA00060761"/>
    </source>
</evidence>
<gene>
    <name evidence="8" type="ORF">O6P43_034282</name>
</gene>
<dbReference type="PROSITE" id="PS50811">
    <property type="entry name" value="WRKY"/>
    <property type="match status" value="1"/>
</dbReference>
<keyword evidence="3" id="KW-0238">DNA-binding</keyword>
<dbReference type="GO" id="GO:0005634">
    <property type="term" value="C:nucleus"/>
    <property type="evidence" value="ECO:0007669"/>
    <property type="project" value="UniProtKB-SubCell"/>
</dbReference>
<dbReference type="InterPro" id="IPR003657">
    <property type="entry name" value="WRKY_dom"/>
</dbReference>
<evidence type="ECO:0000256" key="1">
    <source>
        <dbReference type="ARBA" id="ARBA00004123"/>
    </source>
</evidence>
<dbReference type="Pfam" id="PF03106">
    <property type="entry name" value="WRKY"/>
    <property type="match status" value="1"/>
</dbReference>
<keyword evidence="5" id="KW-0539">Nucleus</keyword>
<dbReference type="SMART" id="SM00774">
    <property type="entry name" value="WRKY"/>
    <property type="match status" value="1"/>
</dbReference>
<evidence type="ECO:0000313" key="8">
    <source>
        <dbReference type="EMBL" id="KAJ7944971.1"/>
    </source>
</evidence>
<comment type="caution">
    <text evidence="8">The sequence shown here is derived from an EMBL/GenBank/DDBJ whole genome shotgun (WGS) entry which is preliminary data.</text>
</comment>
<keyword evidence="9" id="KW-1185">Reference proteome</keyword>
<name>A0AAD7KTN8_QUISA</name>
<evidence type="ECO:0000259" key="7">
    <source>
        <dbReference type="PROSITE" id="PS50811"/>
    </source>
</evidence>
<dbReference type="Gene3D" id="2.20.25.80">
    <property type="entry name" value="WRKY domain"/>
    <property type="match status" value="1"/>
</dbReference>
<feature type="domain" description="WRKY" evidence="7">
    <location>
        <begin position="134"/>
        <end position="200"/>
    </location>
</feature>
<organism evidence="8 9">
    <name type="scientific">Quillaja saponaria</name>
    <name type="common">Soap bark tree</name>
    <dbReference type="NCBI Taxonomy" id="32244"/>
    <lineage>
        <taxon>Eukaryota</taxon>
        <taxon>Viridiplantae</taxon>
        <taxon>Streptophyta</taxon>
        <taxon>Embryophyta</taxon>
        <taxon>Tracheophyta</taxon>
        <taxon>Spermatophyta</taxon>
        <taxon>Magnoliopsida</taxon>
        <taxon>eudicotyledons</taxon>
        <taxon>Gunneridae</taxon>
        <taxon>Pentapetalae</taxon>
        <taxon>rosids</taxon>
        <taxon>fabids</taxon>
        <taxon>Fabales</taxon>
        <taxon>Quillajaceae</taxon>
        <taxon>Quillaja</taxon>
    </lineage>
</organism>
<accession>A0AAD7KTN8</accession>
<evidence type="ECO:0000256" key="3">
    <source>
        <dbReference type="ARBA" id="ARBA00023125"/>
    </source>
</evidence>
<dbReference type="PANTHER" id="PTHR32096:SF80">
    <property type="entry name" value="WRKY TRANSCRIPTION FACTOR 27-RELATED"/>
    <property type="match status" value="1"/>
</dbReference>
<reference evidence="8" key="1">
    <citation type="journal article" date="2023" name="Science">
        <title>Elucidation of the pathway for biosynthesis of saponin adjuvants from the soapbark tree.</title>
        <authorList>
            <person name="Reed J."/>
            <person name="Orme A."/>
            <person name="El-Demerdash A."/>
            <person name="Owen C."/>
            <person name="Martin L.B.B."/>
            <person name="Misra R.C."/>
            <person name="Kikuchi S."/>
            <person name="Rejzek M."/>
            <person name="Martin A.C."/>
            <person name="Harkess A."/>
            <person name="Leebens-Mack J."/>
            <person name="Louveau T."/>
            <person name="Stephenson M.J."/>
            <person name="Osbourn A."/>
        </authorList>
    </citation>
    <scope>NUCLEOTIDE SEQUENCE</scope>
    <source>
        <strain evidence="8">S10</strain>
    </source>
</reference>
<proteinExistence type="inferred from homology"/>
<dbReference type="AlphaFoldDB" id="A0AAD7KTN8"/>
<dbReference type="PANTHER" id="PTHR32096">
    <property type="entry name" value="WRKY TRANSCRIPTION FACTOR 30-RELATED-RELATED"/>
    <property type="match status" value="1"/>
</dbReference>
<evidence type="ECO:0000256" key="2">
    <source>
        <dbReference type="ARBA" id="ARBA00023015"/>
    </source>
</evidence>
<dbReference type="FunFam" id="2.20.25.80:FF:000007">
    <property type="entry name" value="WRKY transcription factor 22"/>
    <property type="match status" value="1"/>
</dbReference>
<keyword evidence="2" id="KW-0805">Transcription regulation</keyword>